<keyword evidence="2" id="KW-1185">Reference proteome</keyword>
<comment type="pathway">
    <text evidence="1">Protein modification; protein ubiquitination.</text>
</comment>
<dbReference type="RefSeq" id="XP_052108194.1">
    <property type="nucleotide sequence ID" value="XM_052252234.1"/>
</dbReference>
<reference evidence="3" key="2">
    <citation type="submission" date="2025-08" db="UniProtKB">
        <authorList>
            <consortium name="RefSeq"/>
        </authorList>
    </citation>
    <scope>IDENTIFICATION</scope>
    <source>
        <tissue evidence="3">Whole plant</tissue>
    </source>
</reference>
<dbReference type="InterPro" id="IPR016897">
    <property type="entry name" value="SKP1"/>
</dbReference>
<reference evidence="2" key="1">
    <citation type="journal article" date="2016" name="Nat. Genet.">
        <title>The genome sequences of Arachis duranensis and Arachis ipaensis, the diploid ancestors of cultivated peanut.</title>
        <authorList>
            <person name="Bertioli D.J."/>
            <person name="Cannon S.B."/>
            <person name="Froenicke L."/>
            <person name="Huang G."/>
            <person name="Farmer A.D."/>
            <person name="Cannon E.K."/>
            <person name="Liu X."/>
            <person name="Gao D."/>
            <person name="Clevenger J."/>
            <person name="Dash S."/>
            <person name="Ren L."/>
            <person name="Moretzsohn M.C."/>
            <person name="Shirasawa K."/>
            <person name="Huang W."/>
            <person name="Vidigal B."/>
            <person name="Abernathy B."/>
            <person name="Chu Y."/>
            <person name="Niederhuth C.E."/>
            <person name="Umale P."/>
            <person name="Araujo A.C."/>
            <person name="Kozik A."/>
            <person name="Kim K.D."/>
            <person name="Burow M.D."/>
            <person name="Varshney R.K."/>
            <person name="Wang X."/>
            <person name="Zhang X."/>
            <person name="Barkley N."/>
            <person name="Guimaraes P.M."/>
            <person name="Isobe S."/>
            <person name="Guo B."/>
            <person name="Liao B."/>
            <person name="Stalker H.T."/>
            <person name="Schmitz R.J."/>
            <person name="Scheffler B.E."/>
            <person name="Leal-Bertioli S.C."/>
            <person name="Xun X."/>
            <person name="Jackson S.A."/>
            <person name="Michelmore R."/>
            <person name="Ozias-Akins P."/>
        </authorList>
    </citation>
    <scope>NUCLEOTIDE SEQUENCE [LARGE SCALE GENOMIC DNA]</scope>
    <source>
        <strain evidence="2">cv. V14167</strain>
    </source>
</reference>
<evidence type="ECO:0000313" key="3">
    <source>
        <dbReference type="RefSeq" id="XP_052108194.1"/>
    </source>
</evidence>
<dbReference type="Gene3D" id="3.30.710.10">
    <property type="entry name" value="Potassium Channel Kv1.1, Chain A"/>
    <property type="match status" value="2"/>
</dbReference>
<gene>
    <name evidence="3" type="primary">LOC107496542</name>
</gene>
<dbReference type="SUPFAM" id="SSF81382">
    <property type="entry name" value="Skp1 dimerisation domain-like"/>
    <property type="match status" value="1"/>
</dbReference>
<protein>
    <submittedName>
        <fullName evidence="3">Uncharacterized protein LOC107496542</fullName>
    </submittedName>
</protein>
<name>A0A9C6TH53_ARADU</name>
<proteinExistence type="predicted"/>
<dbReference type="Proteomes" id="UP000515211">
    <property type="component" value="Chromosome 7"/>
</dbReference>
<dbReference type="AlphaFoldDB" id="A0A9C6TH53"/>
<dbReference type="InterPro" id="IPR036296">
    <property type="entry name" value="SKP1-like_dim_sf"/>
</dbReference>
<dbReference type="InterPro" id="IPR011333">
    <property type="entry name" value="SKP1/BTB/POZ_sf"/>
</dbReference>
<organism evidence="2 3">
    <name type="scientific">Arachis duranensis</name>
    <name type="common">Wild peanut</name>
    <dbReference type="NCBI Taxonomy" id="130453"/>
    <lineage>
        <taxon>Eukaryota</taxon>
        <taxon>Viridiplantae</taxon>
        <taxon>Streptophyta</taxon>
        <taxon>Embryophyta</taxon>
        <taxon>Tracheophyta</taxon>
        <taxon>Spermatophyta</taxon>
        <taxon>Magnoliopsida</taxon>
        <taxon>eudicotyledons</taxon>
        <taxon>Gunneridae</taxon>
        <taxon>Pentapetalae</taxon>
        <taxon>rosids</taxon>
        <taxon>fabids</taxon>
        <taxon>Fabales</taxon>
        <taxon>Fabaceae</taxon>
        <taxon>Papilionoideae</taxon>
        <taxon>50 kb inversion clade</taxon>
        <taxon>dalbergioids sensu lato</taxon>
        <taxon>Dalbergieae</taxon>
        <taxon>Pterocarpus clade</taxon>
        <taxon>Arachis</taxon>
    </lineage>
</organism>
<dbReference type="KEGG" id="adu:107496542"/>
<dbReference type="GO" id="GO:0006511">
    <property type="term" value="P:ubiquitin-dependent protein catabolic process"/>
    <property type="evidence" value="ECO:0007669"/>
    <property type="project" value="InterPro"/>
</dbReference>
<dbReference type="GeneID" id="107496542"/>
<evidence type="ECO:0000256" key="1">
    <source>
        <dbReference type="ARBA" id="ARBA00004906"/>
    </source>
</evidence>
<sequence length="596" mass="68676">MDAYPMSVSLGEYDETVWFKFFYEVSTSGTVSREELISEILLLKQSGSYSVNACEALSDWIIILSRVRSEPCTVQFFFEHYERIMEDYMLAKDHFDTLRKDDEFKDLCWTLYKQSRYKALVRCRADDFSFLFPGLMGPALFDFFCEVSNSGTVLREELISGFLQLKQSRFYSVSVCQAFSDWFIFSRRPRKRDSPGLSLEDYELAKAHFYTLANDDEFLSLCYSLHRWYQSGKKTSCKPLKLVPFDKRLLDEFGVLKGHADAIEEGLVFDGDGLIPVPNVSSYVLSQVILFLEKKQHFQETHDKAAAHYEGWSTAFFNRNSPIISELHQAAQDLQIPSLLESISKVQKRKDGGRLNDNLSSEMFHYFCGMAGNNKRGRAILEELNNIKLFRGLDKVACENFGKWFTQIGDLGRDHHNEFKTLMKSLDFSQVCLSLYRGDERLQFPQVSLKSQDGVILKMDKRVAVDESVFLRLCVRHSGWWTKIPVSIGSPVLSSVIDFCCKVWDFNKIYGSRRIKEGLVVVDHFRGWVTEFLKNNIDMLSELYEAADFLEIPSLLLLTTEEVTDLVTRPLDKASVLSGKLSFSRMLSSLFVKFTE</sequence>
<accession>A0A9C6TH53</accession>
<evidence type="ECO:0000313" key="2">
    <source>
        <dbReference type="Proteomes" id="UP000515211"/>
    </source>
</evidence>
<dbReference type="PANTHER" id="PTHR11165">
    <property type="entry name" value="SKP1"/>
    <property type="match status" value="1"/>
</dbReference>